<dbReference type="GO" id="GO:0009279">
    <property type="term" value="C:cell outer membrane"/>
    <property type="evidence" value="ECO:0007669"/>
    <property type="project" value="UniProtKB-SubCell"/>
</dbReference>
<dbReference type="InterPro" id="IPR049371">
    <property type="entry name" value="GspD-like_N0"/>
</dbReference>
<dbReference type="EMBL" id="FWXD01000012">
    <property type="protein sequence ID" value="SMC25888.1"/>
    <property type="molecule type" value="Genomic_DNA"/>
</dbReference>
<dbReference type="Pfam" id="PF21305">
    <property type="entry name" value="type_II_gspD_N0"/>
    <property type="match status" value="1"/>
</dbReference>
<evidence type="ECO:0000256" key="8">
    <source>
        <dbReference type="ARBA" id="ARBA00023136"/>
    </source>
</evidence>
<dbReference type="STRING" id="1121001.SAMN02745857_02316"/>
<evidence type="ECO:0000313" key="16">
    <source>
        <dbReference type="EMBL" id="SMC25888.1"/>
    </source>
</evidence>
<evidence type="ECO:0000256" key="3">
    <source>
        <dbReference type="ARBA" id="ARBA00022448"/>
    </source>
</evidence>
<dbReference type="InterPro" id="IPR004846">
    <property type="entry name" value="T2SS/T3SS_dom"/>
</dbReference>
<dbReference type="GO" id="GO:0015627">
    <property type="term" value="C:type II protein secretion system complex"/>
    <property type="evidence" value="ECO:0007669"/>
    <property type="project" value="InterPro"/>
</dbReference>
<dbReference type="OrthoDB" id="9779724at2"/>
<evidence type="ECO:0000256" key="10">
    <source>
        <dbReference type="RuleBase" id="RU004004"/>
    </source>
</evidence>
<dbReference type="Pfam" id="PF03958">
    <property type="entry name" value="Secretin_N"/>
    <property type="match status" value="3"/>
</dbReference>
<dbReference type="RefSeq" id="WP_084090966.1">
    <property type="nucleotide sequence ID" value="NZ_FWXD01000012.1"/>
</dbReference>
<dbReference type="InterPro" id="IPR038591">
    <property type="entry name" value="NolW-like_sf"/>
</dbReference>
<evidence type="ECO:0000256" key="2">
    <source>
        <dbReference type="ARBA" id="ARBA00006980"/>
    </source>
</evidence>
<feature type="domain" description="NolW-like" evidence="14">
    <location>
        <begin position="125"/>
        <end position="185"/>
    </location>
</feature>
<feature type="compositionally biased region" description="Low complexity" evidence="11">
    <location>
        <begin position="315"/>
        <end position="341"/>
    </location>
</feature>
<organism evidence="16 17">
    <name type="scientific">Andreprevotia lacus DSM 23236</name>
    <dbReference type="NCBI Taxonomy" id="1121001"/>
    <lineage>
        <taxon>Bacteria</taxon>
        <taxon>Pseudomonadati</taxon>
        <taxon>Pseudomonadota</taxon>
        <taxon>Betaproteobacteria</taxon>
        <taxon>Neisseriales</taxon>
        <taxon>Chitinibacteraceae</taxon>
        <taxon>Andreprevotia</taxon>
    </lineage>
</organism>
<dbReference type="InterPro" id="IPR001775">
    <property type="entry name" value="GspD/PilQ"/>
</dbReference>
<feature type="domain" description="Type II/III secretion system secretin-like" evidence="13">
    <location>
        <begin position="478"/>
        <end position="642"/>
    </location>
</feature>
<evidence type="ECO:0000256" key="6">
    <source>
        <dbReference type="ARBA" id="ARBA00022729"/>
    </source>
</evidence>
<reference evidence="16 17" key="1">
    <citation type="submission" date="2017-04" db="EMBL/GenBank/DDBJ databases">
        <authorList>
            <person name="Afonso C.L."/>
            <person name="Miller P.J."/>
            <person name="Scott M.A."/>
            <person name="Spackman E."/>
            <person name="Goraichik I."/>
            <person name="Dimitrov K.M."/>
            <person name="Suarez D.L."/>
            <person name="Swayne D.E."/>
        </authorList>
    </citation>
    <scope>NUCLEOTIDE SEQUENCE [LARGE SCALE GENOMIC DNA]</scope>
    <source>
        <strain evidence="16 17">DSM 23236</strain>
    </source>
</reference>
<dbReference type="InterPro" id="IPR005644">
    <property type="entry name" value="NolW-like"/>
</dbReference>
<feature type="domain" description="NolW-like" evidence="14">
    <location>
        <begin position="191"/>
        <end position="266"/>
    </location>
</feature>
<feature type="chain" id="PRO_5012484117" evidence="12">
    <location>
        <begin position="23"/>
        <end position="701"/>
    </location>
</feature>
<dbReference type="Gene3D" id="3.30.1370.120">
    <property type="match status" value="3"/>
</dbReference>
<feature type="domain" description="GspD-like N0" evidence="15">
    <location>
        <begin position="29"/>
        <end position="98"/>
    </location>
</feature>
<evidence type="ECO:0000256" key="1">
    <source>
        <dbReference type="ARBA" id="ARBA00004442"/>
    </source>
</evidence>
<evidence type="ECO:0000256" key="9">
    <source>
        <dbReference type="ARBA" id="ARBA00023237"/>
    </source>
</evidence>
<feature type="compositionally biased region" description="Low complexity" evidence="11">
    <location>
        <begin position="296"/>
        <end position="308"/>
    </location>
</feature>
<sequence>MKLSFKRSAAALLLACAGLAHAADDKMTLNFVNADIESTVRAVGLIAGKNFIIDPRVKGTINIVSSQPVEKSSVYGILLAALRQQGFTAVEKGNLVRILPEADAKQHYSATVDKAGKVSGDRIVTQVFPLQYESANQMVPILRPLISPNNAISAYLPGNALVITDYADNITRLDQIIRNIDQPPSNDVFPIRLKYASALDVAQTLSRLMPELSLQTGQALVPNADGVKRSTLVPDVRTNSLLIRSENPVSAQQIRKLIDVLDQPGAAGNIHVVYLKNAEATKLAATLKGILTGQDSGSSNGSSGGFSSPTLSVNASSTSGGSSTASSTPVQTSAGSSSTNSAASVQVGGATVLIQADAMTNSLIVTAPDNVYNNLRTVIDKLDMRRAQVYVEAMIAEVNVSKVGEFGVQWLLGGGGDNVSGVGFSSLGTLSNSLTNIISAVIKKDPTSLGTGATFGVVNGNPFKDGGKTPTLGILATALQNNGDANILSTPNLLTLDNEEAQIMVGKNIPIVTGTQSSTGSNPNPFTTVERKDIGITLKIKPQVSEGGSITLHVYQEVSDIDSTVNTSGAGIATSKRAIDSKVLVDNGQIIVLGGLIENKLSNTANKIPGLGDLPGLGSLFRYDSRSWQKTNLMVFLRPVVLRDGEASRVLSNERYQYLRGEQGAFDIPSRFGLPDLPKLQLPADSATSPSGKAAEPAKQP</sequence>
<dbReference type="Pfam" id="PF00263">
    <property type="entry name" value="Secretin"/>
    <property type="match status" value="1"/>
</dbReference>
<dbReference type="Proteomes" id="UP000192761">
    <property type="component" value="Unassembled WGS sequence"/>
</dbReference>
<dbReference type="PRINTS" id="PR00811">
    <property type="entry name" value="BCTERIALGSPD"/>
</dbReference>
<evidence type="ECO:0000256" key="7">
    <source>
        <dbReference type="ARBA" id="ARBA00022927"/>
    </source>
</evidence>
<evidence type="ECO:0000313" key="17">
    <source>
        <dbReference type="Proteomes" id="UP000192761"/>
    </source>
</evidence>
<evidence type="ECO:0000259" key="14">
    <source>
        <dbReference type="Pfam" id="PF03958"/>
    </source>
</evidence>
<dbReference type="PANTHER" id="PTHR30332">
    <property type="entry name" value="PROBABLE GENERAL SECRETION PATHWAY PROTEIN D"/>
    <property type="match status" value="1"/>
</dbReference>
<evidence type="ECO:0000259" key="15">
    <source>
        <dbReference type="Pfam" id="PF21305"/>
    </source>
</evidence>
<keyword evidence="4" id="KW-1134">Transmembrane beta strand</keyword>
<evidence type="ECO:0000259" key="13">
    <source>
        <dbReference type="Pfam" id="PF00263"/>
    </source>
</evidence>
<evidence type="ECO:0000256" key="11">
    <source>
        <dbReference type="SAM" id="MobiDB-lite"/>
    </source>
</evidence>
<keyword evidence="3 10" id="KW-0813">Transport</keyword>
<dbReference type="GO" id="GO:0015628">
    <property type="term" value="P:protein secretion by the type II secretion system"/>
    <property type="evidence" value="ECO:0007669"/>
    <property type="project" value="InterPro"/>
</dbReference>
<dbReference type="AlphaFoldDB" id="A0A1W1XQV1"/>
<protein>
    <submittedName>
        <fullName evidence="16">General secretion pathway protein D</fullName>
    </submittedName>
</protein>
<keyword evidence="9" id="KW-0998">Cell outer membrane</keyword>
<keyword evidence="17" id="KW-1185">Reference proteome</keyword>
<evidence type="ECO:0000256" key="4">
    <source>
        <dbReference type="ARBA" id="ARBA00022452"/>
    </source>
</evidence>
<feature type="region of interest" description="Disordered" evidence="11">
    <location>
        <begin position="677"/>
        <end position="701"/>
    </location>
</feature>
<evidence type="ECO:0000256" key="5">
    <source>
        <dbReference type="ARBA" id="ARBA00022692"/>
    </source>
</evidence>
<evidence type="ECO:0000256" key="12">
    <source>
        <dbReference type="SAM" id="SignalP"/>
    </source>
</evidence>
<feature type="region of interest" description="Disordered" evidence="11">
    <location>
        <begin position="295"/>
        <end position="341"/>
    </location>
</feature>
<name>A0A1W1XQV1_9NEIS</name>
<dbReference type="InterPro" id="IPR050810">
    <property type="entry name" value="Bact_Secretion_Sys_Channel"/>
</dbReference>
<feature type="signal peptide" evidence="12">
    <location>
        <begin position="1"/>
        <end position="22"/>
    </location>
</feature>
<accession>A0A1W1XQV1</accession>
<dbReference type="PANTHER" id="PTHR30332:SF24">
    <property type="entry name" value="SECRETIN GSPD-RELATED"/>
    <property type="match status" value="1"/>
</dbReference>
<dbReference type="InterPro" id="IPR013356">
    <property type="entry name" value="T2SS_GspD"/>
</dbReference>
<dbReference type="NCBIfam" id="TIGR02517">
    <property type="entry name" value="type_II_gspD"/>
    <property type="match status" value="1"/>
</dbReference>
<feature type="domain" description="NolW-like" evidence="14">
    <location>
        <begin position="271"/>
        <end position="388"/>
    </location>
</feature>
<keyword evidence="7" id="KW-0653">Protein transport</keyword>
<comment type="subcellular location">
    <subcellularLocation>
        <location evidence="1 10">Cell outer membrane</location>
    </subcellularLocation>
</comment>
<keyword evidence="6 12" id="KW-0732">Signal</keyword>
<keyword evidence="8" id="KW-0472">Membrane</keyword>
<gene>
    <name evidence="16" type="ORF">SAMN02745857_02316</name>
</gene>
<keyword evidence="5" id="KW-0812">Transmembrane</keyword>
<comment type="similarity">
    <text evidence="2">Belongs to the bacterial secretin family. GSP D subfamily.</text>
</comment>
<proteinExistence type="inferred from homology"/>